<dbReference type="GO" id="GO:0000976">
    <property type="term" value="F:transcription cis-regulatory region binding"/>
    <property type="evidence" value="ECO:0007669"/>
    <property type="project" value="TreeGrafter"/>
</dbReference>
<evidence type="ECO:0000256" key="1">
    <source>
        <dbReference type="ARBA" id="ARBA00009437"/>
    </source>
</evidence>
<dbReference type="SUPFAM" id="SSF46785">
    <property type="entry name" value="Winged helix' DNA-binding domain"/>
    <property type="match status" value="1"/>
</dbReference>
<reference evidence="7" key="1">
    <citation type="submission" date="2018-05" db="EMBL/GenBank/DDBJ databases">
        <authorList>
            <person name="Li Y."/>
        </authorList>
    </citation>
    <scope>NUCLEOTIDE SEQUENCE [LARGE SCALE GENOMIC DNA]</scope>
    <source>
        <strain evidence="7">3d-2-2</strain>
    </source>
</reference>
<comment type="caution">
    <text evidence="6">The sequence shown here is derived from an EMBL/GenBank/DDBJ whole genome shotgun (WGS) entry which is preliminary data.</text>
</comment>
<keyword evidence="4" id="KW-0804">Transcription</keyword>
<dbReference type="Pfam" id="PF00126">
    <property type="entry name" value="HTH_1"/>
    <property type="match status" value="1"/>
</dbReference>
<sequence>MDSESLNIFCVVAAELSITRAATRLGRVPSNVTTRIQQLEADIGADLFIRSGKRLSLSSAGERLLGYAQRMLALEDEARQVVTGGRAGGVLRIGSMESTAASRLPAVLSDYHACYPDTRLEVSTGPSRRLLEQVRTGVQDCAFVALPAGEDAQLALDDMDLAQTRLWREELLMLTPVVEADKAQDAWRVRSLAAFPQGCTYRALAENWLGVPAMPGWTVQEMGSYHAMVACVAAGACVTVLPRSVLTLAGDVPGVAARHMMHVATSLVWRQGYAAPAFQRLLDRLAEQLLAGAQDEVSRGS</sequence>
<dbReference type="Pfam" id="PF03466">
    <property type="entry name" value="LysR_substrate"/>
    <property type="match status" value="1"/>
</dbReference>
<dbReference type="Gene3D" id="1.10.10.10">
    <property type="entry name" value="Winged helix-like DNA-binding domain superfamily/Winged helix DNA-binding domain"/>
    <property type="match status" value="1"/>
</dbReference>
<comment type="similarity">
    <text evidence="1">Belongs to the LysR transcriptional regulatory family.</text>
</comment>
<dbReference type="PANTHER" id="PTHR30126:SF40">
    <property type="entry name" value="HTH-TYPE TRANSCRIPTIONAL REGULATOR GLTR"/>
    <property type="match status" value="1"/>
</dbReference>
<dbReference type="Gene3D" id="3.40.190.10">
    <property type="entry name" value="Periplasmic binding protein-like II"/>
    <property type="match status" value="2"/>
</dbReference>
<proteinExistence type="inferred from homology"/>
<accession>A0A2V1K5J3</accession>
<keyword evidence="3" id="KW-0238">DNA-binding</keyword>
<evidence type="ECO:0000313" key="6">
    <source>
        <dbReference type="EMBL" id="PWF25508.1"/>
    </source>
</evidence>
<dbReference type="InterPro" id="IPR036390">
    <property type="entry name" value="WH_DNA-bd_sf"/>
</dbReference>
<protein>
    <submittedName>
        <fullName evidence="6">LysR family transcriptional regulator</fullName>
    </submittedName>
</protein>
<dbReference type="GO" id="GO:0003700">
    <property type="term" value="F:DNA-binding transcription factor activity"/>
    <property type="evidence" value="ECO:0007669"/>
    <property type="project" value="InterPro"/>
</dbReference>
<dbReference type="AlphaFoldDB" id="A0A2V1K5J3"/>
<evidence type="ECO:0000256" key="4">
    <source>
        <dbReference type="ARBA" id="ARBA00023163"/>
    </source>
</evidence>
<evidence type="ECO:0000313" key="7">
    <source>
        <dbReference type="Proteomes" id="UP000245212"/>
    </source>
</evidence>
<name>A0A2V1K5J3_9BURK</name>
<dbReference type="InterPro" id="IPR000847">
    <property type="entry name" value="LysR_HTH_N"/>
</dbReference>
<dbReference type="Proteomes" id="UP000245212">
    <property type="component" value="Unassembled WGS sequence"/>
</dbReference>
<dbReference type="EMBL" id="QETA01000001">
    <property type="protein sequence ID" value="PWF25508.1"/>
    <property type="molecule type" value="Genomic_DNA"/>
</dbReference>
<keyword evidence="2" id="KW-0805">Transcription regulation</keyword>
<dbReference type="RefSeq" id="WP_109060911.1">
    <property type="nucleotide sequence ID" value="NZ_QETA01000001.1"/>
</dbReference>
<keyword evidence="7" id="KW-1185">Reference proteome</keyword>
<organism evidence="6 7">
    <name type="scientific">Corticimicrobacter populi</name>
    <dbReference type="NCBI Taxonomy" id="2175229"/>
    <lineage>
        <taxon>Bacteria</taxon>
        <taxon>Pseudomonadati</taxon>
        <taxon>Pseudomonadota</taxon>
        <taxon>Betaproteobacteria</taxon>
        <taxon>Burkholderiales</taxon>
        <taxon>Alcaligenaceae</taxon>
        <taxon>Corticimicrobacter</taxon>
    </lineage>
</organism>
<dbReference type="InterPro" id="IPR036388">
    <property type="entry name" value="WH-like_DNA-bd_sf"/>
</dbReference>
<evidence type="ECO:0000259" key="5">
    <source>
        <dbReference type="PROSITE" id="PS50931"/>
    </source>
</evidence>
<evidence type="ECO:0000256" key="2">
    <source>
        <dbReference type="ARBA" id="ARBA00023015"/>
    </source>
</evidence>
<evidence type="ECO:0000256" key="3">
    <source>
        <dbReference type="ARBA" id="ARBA00023125"/>
    </source>
</evidence>
<dbReference type="PANTHER" id="PTHR30126">
    <property type="entry name" value="HTH-TYPE TRANSCRIPTIONAL REGULATOR"/>
    <property type="match status" value="1"/>
</dbReference>
<dbReference type="InterPro" id="IPR005119">
    <property type="entry name" value="LysR_subst-bd"/>
</dbReference>
<gene>
    <name evidence="6" type="ORF">DD235_05150</name>
</gene>
<dbReference type="SUPFAM" id="SSF53850">
    <property type="entry name" value="Periplasmic binding protein-like II"/>
    <property type="match status" value="1"/>
</dbReference>
<dbReference type="PROSITE" id="PS50931">
    <property type="entry name" value="HTH_LYSR"/>
    <property type="match status" value="1"/>
</dbReference>
<feature type="domain" description="HTH lysR-type" evidence="5">
    <location>
        <begin position="1"/>
        <end position="58"/>
    </location>
</feature>